<accession>A0A1D8P7P7</accession>
<protein>
    <submittedName>
        <fullName evidence="1">Uncharacterized protein</fullName>
    </submittedName>
</protein>
<evidence type="ECO:0000313" key="1">
    <source>
        <dbReference type="EMBL" id="AOW20595.1"/>
    </source>
</evidence>
<sequence length="309" mass="37005">MNYSSKLPVSDIKLMDNKEFENNLNKTIIKAIENHTKVCNSISYGLKISEYFPHKVLILVYKDIFRLKEGFFSKAVLFKEYFNEFESKSKIGKVKFDWDSEEVKEIDEFNVYNGNFSAYVLIFEKLYFFYFIKELRKKDEFFVSIQNFIGLKTKEVSTNPFNYFLMDRMADLIFEPDFTAMDIKEYVELTLSLISKEIEVSKNRISNEFGKSVDSFFVSDKYEEFFMYLLKVNKNKRNKSFFSTLYRYFVSKEFISENHGKPRHYFSLLKERDIFQFEPLKIIPSSISSEQSIFIEFDKLYTGYLLQKE</sequence>
<gene>
    <name evidence="1" type="ORF">LPB138_07850</name>
</gene>
<dbReference type="RefSeq" id="WP_070236738.1">
    <property type="nucleotide sequence ID" value="NZ_CP017478.1"/>
</dbReference>
<proteinExistence type="predicted"/>
<dbReference type="AlphaFoldDB" id="A0A1D8P7P7"/>
<dbReference type="KEGG" id="lul:LPB138_07850"/>
<dbReference type="Proteomes" id="UP000176050">
    <property type="component" value="Chromosome"/>
</dbReference>
<dbReference type="EMBL" id="CP017478">
    <property type="protein sequence ID" value="AOW20595.1"/>
    <property type="molecule type" value="Genomic_DNA"/>
</dbReference>
<reference evidence="1 2" key="1">
    <citation type="submission" date="2016-10" db="EMBL/GenBank/DDBJ databases">
        <title>Lutibacter sp. LPB0138, isolated from marine gastropod.</title>
        <authorList>
            <person name="Kim E."/>
            <person name="Yi H."/>
        </authorList>
    </citation>
    <scope>NUCLEOTIDE SEQUENCE [LARGE SCALE GENOMIC DNA]</scope>
    <source>
        <strain evidence="1 2">LPB0138</strain>
    </source>
</reference>
<organism evidence="1 2">
    <name type="scientific">Urechidicola croceus</name>
    <dbReference type="NCBI Taxonomy" id="1850246"/>
    <lineage>
        <taxon>Bacteria</taxon>
        <taxon>Pseudomonadati</taxon>
        <taxon>Bacteroidota</taxon>
        <taxon>Flavobacteriia</taxon>
        <taxon>Flavobacteriales</taxon>
        <taxon>Flavobacteriaceae</taxon>
        <taxon>Urechidicola</taxon>
    </lineage>
</organism>
<dbReference type="STRING" id="1850246.LPB138_07850"/>
<name>A0A1D8P7P7_9FLAO</name>
<keyword evidence="2" id="KW-1185">Reference proteome</keyword>
<evidence type="ECO:0000313" key="2">
    <source>
        <dbReference type="Proteomes" id="UP000176050"/>
    </source>
</evidence>